<dbReference type="GO" id="GO:0005886">
    <property type="term" value="C:plasma membrane"/>
    <property type="evidence" value="ECO:0007669"/>
    <property type="project" value="UniProtKB-SubCell"/>
</dbReference>
<dbReference type="RefSeq" id="WP_188992592.1">
    <property type="nucleotide sequence ID" value="NZ_BMHP01000002.1"/>
</dbReference>
<evidence type="ECO:0000256" key="7">
    <source>
        <dbReference type="RuleBase" id="RU363032"/>
    </source>
</evidence>
<comment type="caution">
    <text evidence="9">The sequence shown here is derived from an EMBL/GenBank/DDBJ whole genome shotgun (WGS) entry which is preliminary data.</text>
</comment>
<protein>
    <submittedName>
        <fullName evidence="9">ABC transporter permease</fullName>
    </submittedName>
</protein>
<reference evidence="9" key="2">
    <citation type="submission" date="2020-09" db="EMBL/GenBank/DDBJ databases">
        <authorList>
            <person name="Sun Q."/>
            <person name="Zhou Y."/>
        </authorList>
    </citation>
    <scope>NUCLEOTIDE SEQUENCE</scope>
    <source>
        <strain evidence="9">CGMCC 1.15178</strain>
    </source>
</reference>
<evidence type="ECO:0000256" key="4">
    <source>
        <dbReference type="ARBA" id="ARBA00022692"/>
    </source>
</evidence>
<feature type="transmembrane region" description="Helical" evidence="7">
    <location>
        <begin position="61"/>
        <end position="85"/>
    </location>
</feature>
<keyword evidence="2 7" id="KW-0813">Transport</keyword>
<feature type="transmembrane region" description="Helical" evidence="7">
    <location>
        <begin position="214"/>
        <end position="240"/>
    </location>
</feature>
<dbReference type="Pfam" id="PF00528">
    <property type="entry name" value="BPD_transp_1"/>
    <property type="match status" value="1"/>
</dbReference>
<keyword evidence="4 7" id="KW-0812">Transmembrane</keyword>
<feature type="transmembrane region" description="Helical" evidence="7">
    <location>
        <begin position="92"/>
        <end position="117"/>
    </location>
</feature>
<comment type="subcellular location">
    <subcellularLocation>
        <location evidence="1 7">Cell membrane</location>
        <topology evidence="1 7">Multi-pass membrane protein</topology>
    </subcellularLocation>
</comment>
<evidence type="ECO:0000256" key="6">
    <source>
        <dbReference type="ARBA" id="ARBA00023136"/>
    </source>
</evidence>
<name>A0A917DUT3_9BACL</name>
<dbReference type="AlphaFoldDB" id="A0A917DUT3"/>
<organism evidence="9 10">
    <name type="scientific">Paenibacillus nasutitermitis</name>
    <dbReference type="NCBI Taxonomy" id="1652958"/>
    <lineage>
        <taxon>Bacteria</taxon>
        <taxon>Bacillati</taxon>
        <taxon>Bacillota</taxon>
        <taxon>Bacilli</taxon>
        <taxon>Bacillales</taxon>
        <taxon>Paenibacillaceae</taxon>
        <taxon>Paenibacillus</taxon>
    </lineage>
</organism>
<keyword evidence="10" id="KW-1185">Reference proteome</keyword>
<dbReference type="PANTHER" id="PTHR30151:SF20">
    <property type="entry name" value="ABC TRANSPORTER PERMEASE PROTEIN HI_0355-RELATED"/>
    <property type="match status" value="1"/>
</dbReference>
<proteinExistence type="inferred from homology"/>
<evidence type="ECO:0000313" key="10">
    <source>
        <dbReference type="Proteomes" id="UP000612456"/>
    </source>
</evidence>
<reference evidence="9" key="1">
    <citation type="journal article" date="2014" name="Int. J. Syst. Evol. Microbiol.">
        <title>Complete genome sequence of Corynebacterium casei LMG S-19264T (=DSM 44701T), isolated from a smear-ripened cheese.</title>
        <authorList>
            <consortium name="US DOE Joint Genome Institute (JGI-PGF)"/>
            <person name="Walter F."/>
            <person name="Albersmeier A."/>
            <person name="Kalinowski J."/>
            <person name="Ruckert C."/>
        </authorList>
    </citation>
    <scope>NUCLEOTIDE SEQUENCE</scope>
    <source>
        <strain evidence="9">CGMCC 1.15178</strain>
    </source>
</reference>
<dbReference type="CDD" id="cd06261">
    <property type="entry name" value="TM_PBP2"/>
    <property type="match status" value="1"/>
</dbReference>
<comment type="similarity">
    <text evidence="7">Belongs to the binding-protein-dependent transport system permease family.</text>
</comment>
<dbReference type="InterPro" id="IPR000515">
    <property type="entry name" value="MetI-like"/>
</dbReference>
<evidence type="ECO:0000256" key="1">
    <source>
        <dbReference type="ARBA" id="ARBA00004651"/>
    </source>
</evidence>
<keyword evidence="6 7" id="KW-0472">Membrane</keyword>
<evidence type="ECO:0000256" key="2">
    <source>
        <dbReference type="ARBA" id="ARBA00022448"/>
    </source>
</evidence>
<feature type="transmembrane region" description="Helical" evidence="7">
    <location>
        <begin position="123"/>
        <end position="143"/>
    </location>
</feature>
<sequence length="257" mass="27771">MVNKLRNFWPPAAVLGAFVILWQAVVILFHIEPYILPSPLAIASNTIEQTPRLLHHTWSTLGVTLLGFMAGTAAGFVLAALLHVIPGAKAGFYPLLVLTQNVPVIALGSLLVVWFGFGILPRLILIILVCFFPVVVAMLTGLTQSDPKLVDYMKMIGATKGRLFWRLELPNAVPYLFSGLKIAASYSVISAIYAESIGGSEGLGNFMLVSQRGWQTANVFSAIAIIVVLSLILFGLISLAEQFLVRGGSRKPEKGRG</sequence>
<feature type="transmembrane region" description="Helical" evidence="7">
    <location>
        <begin position="12"/>
        <end position="31"/>
    </location>
</feature>
<dbReference type="Gene3D" id="1.10.3720.10">
    <property type="entry name" value="MetI-like"/>
    <property type="match status" value="1"/>
</dbReference>
<dbReference type="EMBL" id="BMHP01000002">
    <property type="protein sequence ID" value="GGD68828.1"/>
    <property type="molecule type" value="Genomic_DNA"/>
</dbReference>
<keyword evidence="5 7" id="KW-1133">Transmembrane helix</keyword>
<accession>A0A917DUT3</accession>
<feature type="domain" description="ABC transmembrane type-1" evidence="8">
    <location>
        <begin position="57"/>
        <end position="238"/>
    </location>
</feature>
<dbReference type="Proteomes" id="UP000612456">
    <property type="component" value="Unassembled WGS sequence"/>
</dbReference>
<evidence type="ECO:0000259" key="8">
    <source>
        <dbReference type="PROSITE" id="PS50928"/>
    </source>
</evidence>
<dbReference type="PROSITE" id="PS50928">
    <property type="entry name" value="ABC_TM1"/>
    <property type="match status" value="1"/>
</dbReference>
<dbReference type="GO" id="GO:0055085">
    <property type="term" value="P:transmembrane transport"/>
    <property type="evidence" value="ECO:0007669"/>
    <property type="project" value="InterPro"/>
</dbReference>
<evidence type="ECO:0000256" key="3">
    <source>
        <dbReference type="ARBA" id="ARBA00022475"/>
    </source>
</evidence>
<dbReference type="PANTHER" id="PTHR30151">
    <property type="entry name" value="ALKANE SULFONATE ABC TRANSPORTER-RELATED, MEMBRANE SUBUNIT"/>
    <property type="match status" value="1"/>
</dbReference>
<dbReference type="InterPro" id="IPR035906">
    <property type="entry name" value="MetI-like_sf"/>
</dbReference>
<dbReference type="SUPFAM" id="SSF161098">
    <property type="entry name" value="MetI-like"/>
    <property type="match status" value="1"/>
</dbReference>
<evidence type="ECO:0000313" key="9">
    <source>
        <dbReference type="EMBL" id="GGD68828.1"/>
    </source>
</evidence>
<gene>
    <name evidence="9" type="ORF">GCM10010911_28280</name>
</gene>
<keyword evidence="3" id="KW-1003">Cell membrane</keyword>
<evidence type="ECO:0000256" key="5">
    <source>
        <dbReference type="ARBA" id="ARBA00022989"/>
    </source>
</evidence>